<dbReference type="Pfam" id="PF00106">
    <property type="entry name" value="adh_short"/>
    <property type="match status" value="1"/>
</dbReference>
<comment type="similarity">
    <text evidence="1 3">Belongs to the short-chain dehydrogenases/reductases (SDR) family.</text>
</comment>
<dbReference type="Proteomes" id="UP000825179">
    <property type="component" value="Chromosome"/>
</dbReference>
<dbReference type="RefSeq" id="WP_007504786.1">
    <property type="nucleotide sequence ID" value="NZ_AFCE01000139.1"/>
</dbReference>
<evidence type="ECO:0000259" key="4">
    <source>
        <dbReference type="SMART" id="SM00822"/>
    </source>
</evidence>
<name>F5L7A9_CALTT</name>
<dbReference type="Gene3D" id="3.40.50.720">
    <property type="entry name" value="NAD(P)-binding Rossmann-like Domain"/>
    <property type="match status" value="1"/>
</dbReference>
<keyword evidence="8" id="KW-1185">Reference proteome</keyword>
<reference evidence="6 8" key="2">
    <citation type="journal article" date="2020" name="Extremophiles">
        <title>Genomic analysis of Caldalkalibacillus thermarum TA2.A1 reveals aerobic alkaliphilic metabolism and evolutionary hallmarks linking alkaliphilic bacteria and plant life.</title>
        <authorList>
            <person name="de Jong S.I."/>
            <person name="van den Broek M.A."/>
            <person name="Merkel A.Y."/>
            <person name="de la Torre Cortes P."/>
            <person name="Kalamorz F."/>
            <person name="Cook G.M."/>
            <person name="van Loosdrecht M.C.M."/>
            <person name="McMillan D.G.G."/>
        </authorList>
    </citation>
    <scope>NUCLEOTIDE SEQUENCE [LARGE SCALE GENOMIC DNA]</scope>
    <source>
        <strain evidence="6 8">TA2.A1</strain>
    </source>
</reference>
<dbReference type="EMBL" id="CP082237">
    <property type="protein sequence ID" value="QZT33916.1"/>
    <property type="molecule type" value="Genomic_DNA"/>
</dbReference>
<dbReference type="SMART" id="SM00822">
    <property type="entry name" value="PKS_KR"/>
    <property type="match status" value="1"/>
</dbReference>
<dbReference type="SUPFAM" id="SSF51735">
    <property type="entry name" value="NAD(P)-binding Rossmann-fold domains"/>
    <property type="match status" value="1"/>
</dbReference>
<evidence type="ECO:0000313" key="8">
    <source>
        <dbReference type="Proteomes" id="UP000825179"/>
    </source>
</evidence>
<gene>
    <name evidence="5" type="ORF">CathTA2_1709</name>
    <name evidence="6" type="ORF">HUR95_00250</name>
</gene>
<dbReference type="InterPro" id="IPR036291">
    <property type="entry name" value="NAD(P)-bd_dom_sf"/>
</dbReference>
<reference evidence="5 7" key="1">
    <citation type="journal article" date="2011" name="J. Bacteriol.">
        <title>Draft genome sequence of the thermoalkaliphilic Caldalkalibacillus thermarum strain TA2.A1.</title>
        <authorList>
            <person name="Kalamorz F."/>
            <person name="Keis S."/>
            <person name="McMillan D.G."/>
            <person name="Olsson K."/>
            <person name="Stanton J.A."/>
            <person name="Stockwell P."/>
            <person name="Black M.A."/>
            <person name="Klingeman D.M."/>
            <person name="Land M.L."/>
            <person name="Han C.S."/>
            <person name="Martin S.L."/>
            <person name="Becher S.A."/>
            <person name="Peddie C.J."/>
            <person name="Morgan H.W."/>
            <person name="Matthies D."/>
            <person name="Preiss L."/>
            <person name="Meier T."/>
            <person name="Brown S.D."/>
            <person name="Cook G.M."/>
        </authorList>
    </citation>
    <scope>NUCLEOTIDE SEQUENCE [LARGE SCALE GENOMIC DNA]</scope>
    <source>
        <strain evidence="5 7">TA2.A1</strain>
    </source>
</reference>
<dbReference type="CDD" id="cd05233">
    <property type="entry name" value="SDR_c"/>
    <property type="match status" value="1"/>
</dbReference>
<dbReference type="OrthoDB" id="9803333at2"/>
<evidence type="ECO:0000256" key="1">
    <source>
        <dbReference type="ARBA" id="ARBA00006484"/>
    </source>
</evidence>
<feature type="domain" description="Ketoreductase" evidence="4">
    <location>
        <begin position="7"/>
        <end position="191"/>
    </location>
</feature>
<dbReference type="InterPro" id="IPR002347">
    <property type="entry name" value="SDR_fam"/>
</dbReference>
<proteinExistence type="inferred from homology"/>
<protein>
    <submittedName>
        <fullName evidence="6">SDR family oxidoreductase</fullName>
    </submittedName>
    <submittedName>
        <fullName evidence="5">Short-chain dehydrogenase/reductase SDR</fullName>
    </submittedName>
</protein>
<accession>F5L7A9</accession>
<sequence>MDSLHQQVVMITGAGSGLGRETAFLFAAEGARVAICDRDEASIKAVGQALQEEQREVLAVTSDVSQEEQVAAFVDQVLNLYGRIDILINNAAVFEYCHIVDLPLDSWLYHFQNNATSAFLMSRAVVPLMRKQKKGLIINLTSGLAQTGAAGFGAYSASKAAVEMLTYSLDEEESKHNIKVLAFDPGVMRTGMQGVGEDPAVVAPKLLTLVQRAAQFDSSRVVRIEQVS</sequence>
<organism evidence="5 7">
    <name type="scientific">Caldalkalibacillus thermarum (strain TA2.A1)</name>
    <dbReference type="NCBI Taxonomy" id="986075"/>
    <lineage>
        <taxon>Bacteria</taxon>
        <taxon>Bacillati</taxon>
        <taxon>Bacillota</taxon>
        <taxon>Bacilli</taxon>
        <taxon>Bacillales</taxon>
        <taxon>Bacillaceae</taxon>
        <taxon>Caldalkalibacillus</taxon>
    </lineage>
</organism>
<dbReference type="PRINTS" id="PR00081">
    <property type="entry name" value="GDHRDH"/>
</dbReference>
<dbReference type="eggNOG" id="COG1028">
    <property type="taxonomic scope" value="Bacteria"/>
</dbReference>
<dbReference type="PRINTS" id="PR00080">
    <property type="entry name" value="SDRFAMILY"/>
</dbReference>
<dbReference type="KEGG" id="cthu:HUR95_00250"/>
<dbReference type="EMBL" id="AFCE01000139">
    <property type="protein sequence ID" value="EGL82770.1"/>
    <property type="molecule type" value="Genomic_DNA"/>
</dbReference>
<reference evidence="6" key="3">
    <citation type="submission" date="2021-08" db="EMBL/GenBank/DDBJ databases">
        <authorList>
            <person name="de Jong S."/>
            <person name="van den Broek M."/>
            <person name="Merkel A."/>
            <person name="de la Torre Cortes P."/>
            <person name="Kalamorz F."/>
            <person name="Cook G."/>
            <person name="van Loosdrecht M."/>
            <person name="McMillan D."/>
        </authorList>
    </citation>
    <scope>NUCLEOTIDE SEQUENCE</scope>
    <source>
        <strain evidence="6">TA2.A1</strain>
    </source>
</reference>
<evidence type="ECO:0000313" key="5">
    <source>
        <dbReference type="EMBL" id="EGL82770.1"/>
    </source>
</evidence>
<dbReference type="InterPro" id="IPR057326">
    <property type="entry name" value="KR_dom"/>
</dbReference>
<evidence type="ECO:0000256" key="2">
    <source>
        <dbReference type="ARBA" id="ARBA00023002"/>
    </source>
</evidence>
<evidence type="ECO:0000256" key="3">
    <source>
        <dbReference type="RuleBase" id="RU000363"/>
    </source>
</evidence>
<dbReference type="AlphaFoldDB" id="F5L7A9"/>
<keyword evidence="2" id="KW-0560">Oxidoreductase</keyword>
<dbReference type="GO" id="GO:0016491">
    <property type="term" value="F:oxidoreductase activity"/>
    <property type="evidence" value="ECO:0007669"/>
    <property type="project" value="UniProtKB-KW"/>
</dbReference>
<dbReference type="Proteomes" id="UP000010716">
    <property type="component" value="Unassembled WGS sequence"/>
</dbReference>
<evidence type="ECO:0000313" key="6">
    <source>
        <dbReference type="EMBL" id="QZT33916.1"/>
    </source>
</evidence>
<dbReference type="PANTHER" id="PTHR43669">
    <property type="entry name" value="5-KETO-D-GLUCONATE 5-REDUCTASE"/>
    <property type="match status" value="1"/>
</dbReference>
<evidence type="ECO:0000313" key="7">
    <source>
        <dbReference type="Proteomes" id="UP000010716"/>
    </source>
</evidence>
<dbReference type="PANTHER" id="PTHR43669:SF3">
    <property type="entry name" value="ALCOHOL DEHYDROGENASE, PUTATIVE (AFU_ORTHOLOGUE AFUA_3G03445)-RELATED"/>
    <property type="match status" value="1"/>
</dbReference>